<dbReference type="AlphaFoldDB" id="A0A810PX65"/>
<sequence length="188" mass="21436">MSILEDIRAFVPGCEQEERDREAILEFLAVHEDAFLRTNLTAHMTASAWVLSRDRRRVVMVYHNLYRSWSWTGGHADGGRDLLAVAMREVTEETGLQRLTPVVEGIFSLECLTVDGHEKRGQYVPSHIHMNVTYLLAAEDDALREKPDENSGVAWFTPEEALAASTEPWMVQRVYRKLADRAAAYMKT</sequence>
<organism evidence="3 4">
    <name type="scientific">Vescimonas coprocola</name>
    <dbReference type="NCBI Taxonomy" id="2714355"/>
    <lineage>
        <taxon>Bacteria</taxon>
        <taxon>Bacillati</taxon>
        <taxon>Bacillota</taxon>
        <taxon>Clostridia</taxon>
        <taxon>Eubacteriales</taxon>
        <taxon>Oscillospiraceae</taxon>
        <taxon>Vescimonas</taxon>
    </lineage>
</organism>
<dbReference type="InterPro" id="IPR000086">
    <property type="entry name" value="NUDIX_hydrolase_dom"/>
</dbReference>
<dbReference type="CDD" id="cd03674">
    <property type="entry name" value="NUDIX_Hydrolase"/>
    <property type="match status" value="1"/>
</dbReference>
<dbReference type="PROSITE" id="PS51462">
    <property type="entry name" value="NUDIX"/>
    <property type="match status" value="1"/>
</dbReference>
<evidence type="ECO:0000259" key="2">
    <source>
        <dbReference type="PROSITE" id="PS51462"/>
    </source>
</evidence>
<dbReference type="KEGG" id="vcop:MM50RIKEN_05220"/>
<comment type="similarity">
    <text evidence="1">Belongs to the Nudix hydrolase family.</text>
</comment>
<protein>
    <submittedName>
        <fullName evidence="3">NUDIX hydrolase</fullName>
    </submittedName>
</protein>
<dbReference type="RefSeq" id="WP_213541623.1">
    <property type="nucleotide sequence ID" value="NZ_AP023418.1"/>
</dbReference>
<dbReference type="Proteomes" id="UP000681035">
    <property type="component" value="Chromosome"/>
</dbReference>
<dbReference type="PANTHER" id="PTHR43736:SF1">
    <property type="entry name" value="DIHYDRONEOPTERIN TRIPHOSPHATE DIPHOSPHATASE"/>
    <property type="match status" value="1"/>
</dbReference>
<dbReference type="SUPFAM" id="SSF55811">
    <property type="entry name" value="Nudix"/>
    <property type="match status" value="1"/>
</dbReference>
<evidence type="ECO:0000313" key="4">
    <source>
        <dbReference type="Proteomes" id="UP000681035"/>
    </source>
</evidence>
<dbReference type="Pfam" id="PF00293">
    <property type="entry name" value="NUDIX"/>
    <property type="match status" value="1"/>
</dbReference>
<dbReference type="GO" id="GO:0016787">
    <property type="term" value="F:hydrolase activity"/>
    <property type="evidence" value="ECO:0007669"/>
    <property type="project" value="UniProtKB-KW"/>
</dbReference>
<dbReference type="PANTHER" id="PTHR43736">
    <property type="entry name" value="ADP-RIBOSE PYROPHOSPHATASE"/>
    <property type="match status" value="1"/>
</dbReference>
<accession>A0A810PX65</accession>
<feature type="domain" description="Nudix hydrolase" evidence="2">
    <location>
        <begin position="41"/>
        <end position="184"/>
    </location>
</feature>
<dbReference type="Gene3D" id="3.90.79.10">
    <property type="entry name" value="Nucleoside Triphosphate Pyrophosphohydrolase"/>
    <property type="match status" value="1"/>
</dbReference>
<keyword evidence="4" id="KW-1185">Reference proteome</keyword>
<name>A0A810PX65_9FIRM</name>
<dbReference type="EMBL" id="AP023418">
    <property type="protein sequence ID" value="BCK80759.1"/>
    <property type="molecule type" value="Genomic_DNA"/>
</dbReference>
<keyword evidence="3" id="KW-0378">Hydrolase</keyword>
<evidence type="ECO:0000256" key="1">
    <source>
        <dbReference type="ARBA" id="ARBA00005582"/>
    </source>
</evidence>
<evidence type="ECO:0000313" key="3">
    <source>
        <dbReference type="EMBL" id="BCK80759.1"/>
    </source>
</evidence>
<proteinExistence type="inferred from homology"/>
<dbReference type="InterPro" id="IPR015797">
    <property type="entry name" value="NUDIX_hydrolase-like_dom_sf"/>
</dbReference>
<gene>
    <name evidence="3" type="ORF">MM50RIKEN_05220</name>
</gene>
<reference evidence="3" key="1">
    <citation type="submission" date="2020-09" db="EMBL/GenBank/DDBJ databases">
        <title>New species isolated from human feces.</title>
        <authorList>
            <person name="Kitahara M."/>
            <person name="Shigeno Y."/>
            <person name="Shime M."/>
            <person name="Matsumoto Y."/>
            <person name="Nakamura S."/>
            <person name="Motooka D."/>
            <person name="Fukuoka S."/>
            <person name="Nishikawa H."/>
            <person name="Benno Y."/>
        </authorList>
    </citation>
    <scope>NUCLEOTIDE SEQUENCE</scope>
    <source>
        <strain evidence="3">MM50</strain>
    </source>
</reference>